<dbReference type="InterPro" id="IPR000847">
    <property type="entry name" value="LysR_HTH_N"/>
</dbReference>
<dbReference type="PROSITE" id="PS50931">
    <property type="entry name" value="HTH_LYSR"/>
    <property type="match status" value="1"/>
</dbReference>
<dbReference type="AlphaFoldDB" id="A0A2S2CLT1"/>
<accession>A0A2S2CLT1</accession>
<evidence type="ECO:0000256" key="3">
    <source>
        <dbReference type="ARBA" id="ARBA00023125"/>
    </source>
</evidence>
<dbReference type="GO" id="GO:0003700">
    <property type="term" value="F:DNA-binding transcription factor activity"/>
    <property type="evidence" value="ECO:0007669"/>
    <property type="project" value="InterPro"/>
</dbReference>
<dbReference type="GO" id="GO:0043565">
    <property type="term" value="F:sequence-specific DNA binding"/>
    <property type="evidence" value="ECO:0007669"/>
    <property type="project" value="TreeGrafter"/>
</dbReference>
<protein>
    <submittedName>
        <fullName evidence="6">Transcriptional regulator</fullName>
    </submittedName>
</protein>
<keyword evidence="3" id="KW-0238">DNA-binding</keyword>
<dbReference type="Proteomes" id="UP000245629">
    <property type="component" value="Chromosome 1"/>
</dbReference>
<dbReference type="SUPFAM" id="SSF46785">
    <property type="entry name" value="Winged helix' DNA-binding domain"/>
    <property type="match status" value="1"/>
</dbReference>
<dbReference type="GO" id="GO:0006351">
    <property type="term" value="P:DNA-templated transcription"/>
    <property type="evidence" value="ECO:0007669"/>
    <property type="project" value="TreeGrafter"/>
</dbReference>
<sequence length="302" mass="33573">MDRLDELQVFLAIVDEGSLAGAARKLQRSAPAVTRTLARLEEQIGVRLVERTTRRLAPTDAGRRLADHARRLLGDFEEAMRDVAGDMAMPRGTLRVTAPLMFGRMHVLPCVTGFLDEHPAVEVDLLLSDRNLDLIDEGLDVAVRIGTLAESGLIARRIGQVRRVLVASPAYLERRGTPRDPAELAGHDIIHFASRPQPREWRFRTPEGERTVRISPRLTVSQGDAALWAAREGRGITAALSYQVAEDVASGRLVRLLRSFDPAVRPVHLVFPSARLMPPRVRAFLDYATRRLSVLPVLNEEV</sequence>
<dbReference type="CDD" id="cd08471">
    <property type="entry name" value="PBP2_CrgA_like_2"/>
    <property type="match status" value="1"/>
</dbReference>
<evidence type="ECO:0000256" key="4">
    <source>
        <dbReference type="ARBA" id="ARBA00023163"/>
    </source>
</evidence>
<dbReference type="InterPro" id="IPR036390">
    <property type="entry name" value="WH_DNA-bd_sf"/>
</dbReference>
<keyword evidence="7" id="KW-1185">Reference proteome</keyword>
<dbReference type="Gene3D" id="1.10.10.10">
    <property type="entry name" value="Winged helix-like DNA-binding domain superfamily/Winged helix DNA-binding domain"/>
    <property type="match status" value="1"/>
</dbReference>
<keyword evidence="4" id="KW-0804">Transcription</keyword>
<evidence type="ECO:0000259" key="5">
    <source>
        <dbReference type="PROSITE" id="PS50931"/>
    </source>
</evidence>
<gene>
    <name evidence="6" type="ORF">DEW08_04240</name>
</gene>
<dbReference type="Pfam" id="PF03466">
    <property type="entry name" value="LysR_substrate"/>
    <property type="match status" value="1"/>
</dbReference>
<dbReference type="PANTHER" id="PTHR30537">
    <property type="entry name" value="HTH-TYPE TRANSCRIPTIONAL REGULATOR"/>
    <property type="match status" value="1"/>
</dbReference>
<dbReference type="Gene3D" id="3.40.190.290">
    <property type="match status" value="1"/>
</dbReference>
<evidence type="ECO:0000313" key="7">
    <source>
        <dbReference type="Proteomes" id="UP000245629"/>
    </source>
</evidence>
<evidence type="ECO:0000256" key="1">
    <source>
        <dbReference type="ARBA" id="ARBA00009437"/>
    </source>
</evidence>
<dbReference type="EMBL" id="CP029352">
    <property type="protein sequence ID" value="AWK85478.1"/>
    <property type="molecule type" value="Genomic_DNA"/>
</dbReference>
<keyword evidence="2" id="KW-0805">Transcription regulation</keyword>
<dbReference type="Pfam" id="PF00126">
    <property type="entry name" value="HTH_1"/>
    <property type="match status" value="1"/>
</dbReference>
<reference evidence="7" key="1">
    <citation type="submission" date="2018-05" db="EMBL/GenBank/DDBJ databases">
        <title>Azospirillum thermophila sp. nov., a novel isolated from hot spring.</title>
        <authorList>
            <person name="Zhao Z."/>
        </authorList>
    </citation>
    <scope>NUCLEOTIDE SEQUENCE [LARGE SCALE GENOMIC DNA]</scope>
    <source>
        <strain evidence="7">CFH 70021</strain>
    </source>
</reference>
<proteinExistence type="inferred from homology"/>
<comment type="similarity">
    <text evidence="1">Belongs to the LysR transcriptional regulatory family.</text>
</comment>
<dbReference type="FunFam" id="3.40.190.290:FF:000001">
    <property type="entry name" value="Transcriptional regulator, LysR family"/>
    <property type="match status" value="1"/>
</dbReference>
<dbReference type="InterPro" id="IPR036388">
    <property type="entry name" value="WH-like_DNA-bd_sf"/>
</dbReference>
<organism evidence="6 7">
    <name type="scientific">Azospirillum thermophilum</name>
    <dbReference type="NCBI Taxonomy" id="2202148"/>
    <lineage>
        <taxon>Bacteria</taxon>
        <taxon>Pseudomonadati</taxon>
        <taxon>Pseudomonadota</taxon>
        <taxon>Alphaproteobacteria</taxon>
        <taxon>Rhodospirillales</taxon>
        <taxon>Azospirillaceae</taxon>
        <taxon>Azospirillum</taxon>
    </lineage>
</organism>
<dbReference type="KEGG" id="azz:DEW08_04240"/>
<name>A0A2S2CLT1_9PROT</name>
<dbReference type="OrthoDB" id="9812435at2"/>
<feature type="domain" description="HTH lysR-type" evidence="5">
    <location>
        <begin position="1"/>
        <end position="59"/>
    </location>
</feature>
<evidence type="ECO:0000256" key="2">
    <source>
        <dbReference type="ARBA" id="ARBA00023015"/>
    </source>
</evidence>
<dbReference type="PANTHER" id="PTHR30537:SF5">
    <property type="entry name" value="HTH-TYPE TRANSCRIPTIONAL ACTIVATOR TTDR-RELATED"/>
    <property type="match status" value="1"/>
</dbReference>
<dbReference type="FunFam" id="1.10.10.10:FF:000001">
    <property type="entry name" value="LysR family transcriptional regulator"/>
    <property type="match status" value="1"/>
</dbReference>
<dbReference type="SUPFAM" id="SSF53850">
    <property type="entry name" value="Periplasmic binding protein-like II"/>
    <property type="match status" value="1"/>
</dbReference>
<evidence type="ECO:0000313" key="6">
    <source>
        <dbReference type="EMBL" id="AWK85478.1"/>
    </source>
</evidence>
<dbReference type="InterPro" id="IPR005119">
    <property type="entry name" value="LysR_subst-bd"/>
</dbReference>
<dbReference type="InterPro" id="IPR058163">
    <property type="entry name" value="LysR-type_TF_proteobact-type"/>
</dbReference>
<dbReference type="RefSeq" id="WP_109324737.1">
    <property type="nucleotide sequence ID" value="NZ_CP029352.1"/>
</dbReference>